<proteinExistence type="predicted"/>
<evidence type="ECO:0000256" key="4">
    <source>
        <dbReference type="SAM" id="MobiDB-lite"/>
    </source>
</evidence>
<dbReference type="EMBL" id="QGHD01000008">
    <property type="protein sequence ID" value="PWL03191.1"/>
    <property type="molecule type" value="Genomic_DNA"/>
</dbReference>
<gene>
    <name evidence="6" type="ORF">B0H50_10834</name>
</gene>
<feature type="region of interest" description="Disordered" evidence="4">
    <location>
        <begin position="144"/>
        <end position="168"/>
    </location>
</feature>
<dbReference type="Proteomes" id="UP000245523">
    <property type="component" value="Unassembled WGS sequence"/>
</dbReference>
<evidence type="ECO:0000256" key="2">
    <source>
        <dbReference type="ARBA" id="ARBA00011901"/>
    </source>
</evidence>
<organism evidence="6 7">
    <name type="scientific">Hallerella porci</name>
    <dbReference type="NCBI Taxonomy" id="1945871"/>
    <lineage>
        <taxon>Bacteria</taxon>
        <taxon>Pseudomonadati</taxon>
        <taxon>Fibrobacterota</taxon>
        <taxon>Fibrobacteria</taxon>
        <taxon>Fibrobacterales</taxon>
        <taxon>Fibrobacteraceae</taxon>
        <taxon>Hallerella</taxon>
    </lineage>
</organism>
<accession>A0ABX5LL94</accession>
<reference evidence="6 7" key="1">
    <citation type="submission" date="2018-05" db="EMBL/GenBank/DDBJ databases">
        <title>Animal gut microbial communities from fecal samples from Wisconsin, USA.</title>
        <authorList>
            <person name="Neumann A."/>
        </authorList>
    </citation>
    <scope>NUCLEOTIDE SEQUENCE [LARGE SCALE GENOMIC DNA]</scope>
    <source>
        <strain evidence="6 7">UWS4</strain>
    </source>
</reference>
<dbReference type="SMART" id="SM00646">
    <property type="entry name" value="Ami_3"/>
    <property type="match status" value="1"/>
</dbReference>
<feature type="domain" description="MurNAc-LAA" evidence="5">
    <location>
        <begin position="245"/>
        <end position="405"/>
    </location>
</feature>
<dbReference type="Gene3D" id="3.40.630.40">
    <property type="entry name" value="Zn-dependent exopeptidases"/>
    <property type="match status" value="1"/>
</dbReference>
<sequence length="422" mass="46742">MLFGLFSEAAAAVSIAQKNGAWMVDIDALSQSENLTTSLQPVERRFKAEGKTFSCSFVIGFPYILANGKAVKLNSSTTYEDDTVWAPAQETIEIFSAAFSKNYTLDSANKVLKIVEAKSTPQNTVALQKEVTVEKKEILQKKDSSEKKATVKSTAQETKPAKEKVVESVPVRTNKNAPAGSREVKTIIIDPGHGGKDPGAIGLFSNEKDIVLAVAKKLQKELTANGFEVKLTRSTDIFIQLSERPQLANKWNGDLFISLHCNAIDGNKERKKKTKGFRIYVLRDPESEEDRAIARRENKVAKTYGDKNSKDELSPLDWLKIQARLEQYKQASYTFTEKVIRSYEKGKIPKMGSGAGGAGFMVLVGAFMPATLIELGFISNPDEEKFMNSEKGQVDMAKRIANGVIDYKKAMNEYLETLKARN</sequence>
<keyword evidence="7" id="KW-1185">Reference proteome</keyword>
<keyword evidence="3" id="KW-0378">Hydrolase</keyword>
<name>A0ABX5LL94_9BACT</name>
<dbReference type="InterPro" id="IPR002508">
    <property type="entry name" value="MurNAc-LAA_cat"/>
</dbReference>
<dbReference type="EC" id="3.5.1.28" evidence="2"/>
<protein>
    <recommendedName>
        <fullName evidence="2">N-acetylmuramoyl-L-alanine amidase</fullName>
        <ecNumber evidence="2">3.5.1.28</ecNumber>
    </recommendedName>
</protein>
<dbReference type="SUPFAM" id="SSF53187">
    <property type="entry name" value="Zn-dependent exopeptidases"/>
    <property type="match status" value="1"/>
</dbReference>
<evidence type="ECO:0000256" key="1">
    <source>
        <dbReference type="ARBA" id="ARBA00001561"/>
    </source>
</evidence>
<evidence type="ECO:0000259" key="5">
    <source>
        <dbReference type="SMART" id="SM00646"/>
    </source>
</evidence>
<comment type="caution">
    <text evidence="6">The sequence shown here is derived from an EMBL/GenBank/DDBJ whole genome shotgun (WGS) entry which is preliminary data.</text>
</comment>
<dbReference type="InterPro" id="IPR050695">
    <property type="entry name" value="N-acetylmuramoyl_amidase_3"/>
</dbReference>
<evidence type="ECO:0000313" key="6">
    <source>
        <dbReference type="EMBL" id="PWL03191.1"/>
    </source>
</evidence>
<dbReference type="PANTHER" id="PTHR30404:SF0">
    <property type="entry name" value="N-ACETYLMURAMOYL-L-ALANINE AMIDASE AMIC"/>
    <property type="match status" value="1"/>
</dbReference>
<evidence type="ECO:0000256" key="3">
    <source>
        <dbReference type="ARBA" id="ARBA00022801"/>
    </source>
</evidence>
<dbReference type="Pfam" id="PF01520">
    <property type="entry name" value="Amidase_3"/>
    <property type="match status" value="1"/>
</dbReference>
<comment type="catalytic activity">
    <reaction evidence="1">
        <text>Hydrolyzes the link between N-acetylmuramoyl residues and L-amino acid residues in certain cell-wall glycopeptides.</text>
        <dbReference type="EC" id="3.5.1.28"/>
    </reaction>
</comment>
<dbReference type="PANTHER" id="PTHR30404">
    <property type="entry name" value="N-ACETYLMURAMOYL-L-ALANINE AMIDASE"/>
    <property type="match status" value="1"/>
</dbReference>
<dbReference type="CDD" id="cd02696">
    <property type="entry name" value="MurNAc-LAA"/>
    <property type="match status" value="1"/>
</dbReference>
<evidence type="ECO:0000313" key="7">
    <source>
        <dbReference type="Proteomes" id="UP000245523"/>
    </source>
</evidence>
<dbReference type="RefSeq" id="WP_233244534.1">
    <property type="nucleotide sequence ID" value="NZ_JAXEIU010000046.1"/>
</dbReference>